<dbReference type="GO" id="GO:0000166">
    <property type="term" value="F:nucleotide binding"/>
    <property type="evidence" value="ECO:0007669"/>
    <property type="project" value="UniProtKB-KW"/>
</dbReference>
<dbReference type="PANTHER" id="PTHR11920">
    <property type="entry name" value="GUANYLYL CYCLASE"/>
    <property type="match status" value="1"/>
</dbReference>
<dbReference type="GO" id="GO:0035556">
    <property type="term" value="P:intracellular signal transduction"/>
    <property type="evidence" value="ECO:0007669"/>
    <property type="project" value="InterPro"/>
</dbReference>
<comment type="caution">
    <text evidence="11">The sequence shown here is derived from an EMBL/GenBank/DDBJ whole genome shotgun (WGS) entry which is preliminary data.</text>
</comment>
<feature type="compositionally biased region" description="Low complexity" evidence="9">
    <location>
        <begin position="216"/>
        <end position="230"/>
    </location>
</feature>
<proteinExistence type="inferred from homology"/>
<name>A0A226DG07_FOLCA</name>
<feature type="compositionally biased region" description="Basic and acidic residues" evidence="9">
    <location>
        <begin position="711"/>
        <end position="723"/>
    </location>
</feature>
<accession>A0A226DG07</accession>
<dbReference type="InterPro" id="IPR018297">
    <property type="entry name" value="A/G_cyclase_CS"/>
</dbReference>
<dbReference type="Pfam" id="PF00211">
    <property type="entry name" value="Guanylate_cyc"/>
    <property type="match status" value="1"/>
</dbReference>
<dbReference type="PANTHER" id="PTHR11920:SF335">
    <property type="entry name" value="GUANYLATE CYCLASE"/>
    <property type="match status" value="1"/>
</dbReference>
<dbReference type="OrthoDB" id="6127067at2759"/>
<feature type="domain" description="Guanylate cyclase" evidence="10">
    <location>
        <begin position="8"/>
        <end position="137"/>
    </location>
</feature>
<dbReference type="GO" id="GO:0007168">
    <property type="term" value="P:receptor guanylyl cyclase signaling pathway"/>
    <property type="evidence" value="ECO:0007669"/>
    <property type="project" value="TreeGrafter"/>
</dbReference>
<keyword evidence="3" id="KW-0547">Nucleotide-binding</keyword>
<dbReference type="SUPFAM" id="SSF55073">
    <property type="entry name" value="Nucleotide cyclase"/>
    <property type="match status" value="1"/>
</dbReference>
<keyword evidence="7 8" id="KW-0456">Lyase</keyword>
<evidence type="ECO:0000256" key="1">
    <source>
        <dbReference type="ARBA" id="ARBA00004370"/>
    </source>
</evidence>
<feature type="compositionally biased region" description="Polar residues" evidence="9">
    <location>
        <begin position="971"/>
        <end position="998"/>
    </location>
</feature>
<keyword evidence="2" id="KW-0812">Transmembrane</keyword>
<feature type="region of interest" description="Disordered" evidence="9">
    <location>
        <begin position="1134"/>
        <end position="1176"/>
    </location>
</feature>
<comment type="similarity">
    <text evidence="8">Belongs to the adenylyl cyclase class-4/guanylyl cyclase family.</text>
</comment>
<evidence type="ECO:0000313" key="11">
    <source>
        <dbReference type="EMBL" id="OXA43794.1"/>
    </source>
</evidence>
<feature type="region of interest" description="Disordered" evidence="9">
    <location>
        <begin position="216"/>
        <end position="268"/>
    </location>
</feature>
<evidence type="ECO:0000313" key="12">
    <source>
        <dbReference type="Proteomes" id="UP000198287"/>
    </source>
</evidence>
<feature type="region of interest" description="Disordered" evidence="9">
    <location>
        <begin position="620"/>
        <end position="732"/>
    </location>
</feature>
<feature type="compositionally biased region" description="Basic and acidic residues" evidence="9">
    <location>
        <begin position="368"/>
        <end position="377"/>
    </location>
</feature>
<dbReference type="InterPro" id="IPR029787">
    <property type="entry name" value="Nucleotide_cyclase"/>
</dbReference>
<feature type="compositionally biased region" description="Polar residues" evidence="9">
    <location>
        <begin position="657"/>
        <end position="666"/>
    </location>
</feature>
<evidence type="ECO:0000256" key="3">
    <source>
        <dbReference type="ARBA" id="ARBA00022741"/>
    </source>
</evidence>
<keyword evidence="5" id="KW-0472">Membrane</keyword>
<dbReference type="CDD" id="cd07302">
    <property type="entry name" value="CHD"/>
    <property type="match status" value="1"/>
</dbReference>
<evidence type="ECO:0000256" key="2">
    <source>
        <dbReference type="ARBA" id="ARBA00022692"/>
    </source>
</evidence>
<dbReference type="InterPro" id="IPR050401">
    <property type="entry name" value="Cyclic_nucleotide_synthase"/>
</dbReference>
<keyword evidence="6" id="KW-0325">Glycoprotein</keyword>
<dbReference type="Gene3D" id="3.30.70.1230">
    <property type="entry name" value="Nucleotide cyclase"/>
    <property type="match status" value="1"/>
</dbReference>
<evidence type="ECO:0000256" key="6">
    <source>
        <dbReference type="ARBA" id="ARBA00023180"/>
    </source>
</evidence>
<reference evidence="11 12" key="1">
    <citation type="submission" date="2015-12" db="EMBL/GenBank/DDBJ databases">
        <title>The genome of Folsomia candida.</title>
        <authorList>
            <person name="Faddeeva A."/>
            <person name="Derks M.F."/>
            <person name="Anvar Y."/>
            <person name="Smit S."/>
            <person name="Van Straalen N."/>
            <person name="Roelofs D."/>
        </authorList>
    </citation>
    <scope>NUCLEOTIDE SEQUENCE [LARGE SCALE GENOMIC DNA]</scope>
    <source>
        <strain evidence="11 12">VU population</strain>
        <tissue evidence="11">Whole body</tissue>
    </source>
</reference>
<dbReference type="InterPro" id="IPR001054">
    <property type="entry name" value="A/G_cyclase"/>
</dbReference>
<organism evidence="11 12">
    <name type="scientific">Folsomia candida</name>
    <name type="common">Springtail</name>
    <dbReference type="NCBI Taxonomy" id="158441"/>
    <lineage>
        <taxon>Eukaryota</taxon>
        <taxon>Metazoa</taxon>
        <taxon>Ecdysozoa</taxon>
        <taxon>Arthropoda</taxon>
        <taxon>Hexapoda</taxon>
        <taxon>Collembola</taxon>
        <taxon>Entomobryomorpha</taxon>
        <taxon>Isotomoidea</taxon>
        <taxon>Isotomidae</taxon>
        <taxon>Proisotominae</taxon>
        <taxon>Folsomia</taxon>
    </lineage>
</organism>
<evidence type="ECO:0000256" key="9">
    <source>
        <dbReference type="SAM" id="MobiDB-lite"/>
    </source>
</evidence>
<dbReference type="PROSITE" id="PS50125">
    <property type="entry name" value="GUANYLATE_CYCLASE_2"/>
    <property type="match status" value="1"/>
</dbReference>
<dbReference type="Proteomes" id="UP000198287">
    <property type="component" value="Unassembled WGS sequence"/>
</dbReference>
<feature type="compositionally biased region" description="Polar residues" evidence="9">
    <location>
        <begin position="231"/>
        <end position="245"/>
    </location>
</feature>
<evidence type="ECO:0000256" key="8">
    <source>
        <dbReference type="RuleBase" id="RU000405"/>
    </source>
</evidence>
<feature type="region of interest" description="Disordered" evidence="9">
    <location>
        <begin position="766"/>
        <end position="785"/>
    </location>
</feature>
<sequence length="1275" mass="139167">MQTFDSVSILFTDVVNFTDICSVITPLQVVSMLNHIYFLFDQLCERNGVYKVETVGDSYMIVSGAPVSNTNHSERCADMALDIIDASEAIDDPSGRENGLRVRVGCHSGACVAGVVGIKMPRYCLFGDTVNTASRMESTSEPGRVQISEACKNLLSPLYSVELRGTINVKGKGNFSTMGLALTIIWTPPTAKLLDGIGRPNSPNSLSHKHIDRTESLSMASPSSSGTSTSKNQKVAASSLQTSSVRAKPQFKPIVTPRSTISNNYTSAMPNATIRPSIIPTSTTAGGHELHSQFSVSNNRSMSSPELQMSTDRPSFESDDDIQVYFNKNLETKRKEASASVQAKHQHKKIHHSTSVYDSDLIKEALKSKGNDQKPSEVRTSTPISPTPSGKHGVKSLSAEVLAEASMIMAGILPDLPLPHNLHEKRMSCNIPTGVGEGLLTEYIIAVEKKLDDARKVGFNAGNLALASASKVNKSDLIHDAPSSGISGEMIMMMDFKDDDDQHSTCNSSITDPMTSSDNFKDGHHFSARPEEKIETLVERPSSSLETTTSLNKHFPYFKQSFTTNIVSRKDSFSTRDMSCGPQDKDSEKAVNIHMVGEKSVFTFSNKDITLSSLIEQVLKPPGKSSGKADSAESSRPTPVRLCNTQELPTPGKVKHATSSSGQHLQAVSEDDLEEASTQSIHDDIENSLVAEPKKNFPLRSNQKPALSGDKTVKRAQDKDHQDTGTVPKKLGPVVKSGKLPLEQLKCVEEEEDFVELKPAIRASPIKIPSDGNNATRLPLTPEPRKPHNIQVIAEENDFKVDPVAKKKNIQKTKENRTIATNVEKKKDNSVFGDQLAEAPKALPTAITPISDDAKLETPNNNTTLANSASPILISNKLAEVRVAKWIRDEFVESKNDSTKDEDSDDEFDGDPLAQACDEKWIVNELTDDGSEKWAVGEFPEIFNKDQQGSKPKAQGETPPLIAPISVESVDGSSTKVKQVSTKLHSSSSGGTMKQKQLATKPLPDSPKWKVEVKAISHKPPSAPATEKPEKSDVMKMIPKSGEGKGQNTKDSVCSKKEDVTMKNKCGTAFDRRAAAIPKSLNLPLEPHQRVSQIASNWENRVIERSWEITRAEGGPEFQHVVIPTTSEILSKNKPQVRTLKESVQVEPPTETPQNLGTKMESTDSSSDINPPSVSPSSSKYNLFSSEFGNIHVFSPDLAKSINKNCTKFCYDCLSIPSLVDNDSGDMDVMGHPLSDKPEEVKKARQPEGIKMTTKPVPKEAPVKKQKIFNIFNRI</sequence>
<keyword evidence="4" id="KW-1133">Transmembrane helix</keyword>
<feature type="compositionally biased region" description="Polar residues" evidence="9">
    <location>
        <begin position="1163"/>
        <end position="1176"/>
    </location>
</feature>
<gene>
    <name evidence="11" type="ORF">Fcan01_21481</name>
</gene>
<evidence type="ECO:0000256" key="4">
    <source>
        <dbReference type="ARBA" id="ARBA00022989"/>
    </source>
</evidence>
<dbReference type="GO" id="GO:0005886">
    <property type="term" value="C:plasma membrane"/>
    <property type="evidence" value="ECO:0007669"/>
    <property type="project" value="TreeGrafter"/>
</dbReference>
<keyword evidence="12" id="KW-1185">Reference proteome</keyword>
<dbReference type="PROSITE" id="PS00452">
    <property type="entry name" value="GUANYLATE_CYCLASE_1"/>
    <property type="match status" value="1"/>
</dbReference>
<evidence type="ECO:0000259" key="10">
    <source>
        <dbReference type="PROSITE" id="PS50125"/>
    </source>
</evidence>
<dbReference type="STRING" id="158441.A0A226DG07"/>
<feature type="region of interest" description="Disordered" evidence="9">
    <location>
        <begin position="336"/>
        <end position="355"/>
    </location>
</feature>
<dbReference type="GO" id="GO:0004016">
    <property type="term" value="F:adenylate cyclase activity"/>
    <property type="evidence" value="ECO:0007669"/>
    <property type="project" value="TreeGrafter"/>
</dbReference>
<dbReference type="AlphaFoldDB" id="A0A226DG07"/>
<dbReference type="GO" id="GO:0004383">
    <property type="term" value="F:guanylate cyclase activity"/>
    <property type="evidence" value="ECO:0007669"/>
    <property type="project" value="TreeGrafter"/>
</dbReference>
<feature type="compositionally biased region" description="Polar residues" evidence="9">
    <location>
        <begin position="632"/>
        <end position="648"/>
    </location>
</feature>
<feature type="region of interest" description="Disordered" evidence="9">
    <location>
        <begin position="296"/>
        <end position="319"/>
    </location>
</feature>
<feature type="region of interest" description="Disordered" evidence="9">
    <location>
        <begin position="368"/>
        <end position="393"/>
    </location>
</feature>
<feature type="compositionally biased region" description="Polar residues" evidence="9">
    <location>
        <begin position="378"/>
        <end position="388"/>
    </location>
</feature>
<protein>
    <submittedName>
        <fullName evidence="11">Soluble guanylate cyclase 88E</fullName>
    </submittedName>
</protein>
<feature type="compositionally biased region" description="Polar residues" evidence="9">
    <location>
        <begin position="296"/>
        <end position="313"/>
    </location>
</feature>
<evidence type="ECO:0000256" key="5">
    <source>
        <dbReference type="ARBA" id="ARBA00023136"/>
    </source>
</evidence>
<dbReference type="GO" id="GO:0001653">
    <property type="term" value="F:peptide receptor activity"/>
    <property type="evidence" value="ECO:0007669"/>
    <property type="project" value="TreeGrafter"/>
</dbReference>
<dbReference type="EMBL" id="LNIX01000021">
    <property type="protein sequence ID" value="OXA43794.1"/>
    <property type="molecule type" value="Genomic_DNA"/>
</dbReference>
<feature type="compositionally biased region" description="Polar residues" evidence="9">
    <location>
        <begin position="257"/>
        <end position="268"/>
    </location>
</feature>
<dbReference type="FunFam" id="3.30.70.1230:FF:000030">
    <property type="entry name" value="Si:ch211-215j19.12"/>
    <property type="match status" value="1"/>
</dbReference>
<dbReference type="SMART" id="SM00044">
    <property type="entry name" value="CYCc"/>
    <property type="match status" value="1"/>
</dbReference>
<comment type="subcellular location">
    <subcellularLocation>
        <location evidence="1">Membrane</location>
    </subcellularLocation>
</comment>
<feature type="region of interest" description="Disordered" evidence="9">
    <location>
        <begin position="965"/>
        <end position="1059"/>
    </location>
</feature>
<evidence type="ECO:0000256" key="7">
    <source>
        <dbReference type="ARBA" id="ARBA00023239"/>
    </source>
</evidence>